<dbReference type="GO" id="GO:0005737">
    <property type="term" value="C:cytoplasm"/>
    <property type="evidence" value="ECO:0007669"/>
    <property type="project" value="TreeGrafter"/>
</dbReference>
<name>A0AAE6ZMD3_9BACT</name>
<dbReference type="InterPro" id="IPR016181">
    <property type="entry name" value="Acyl_CoA_acyltransferase"/>
</dbReference>
<evidence type="ECO:0000313" key="3">
    <source>
        <dbReference type="EMBL" id="QJB41950.1"/>
    </source>
</evidence>
<dbReference type="PANTHER" id="PTHR43792:SF9">
    <property type="entry name" value="RIBOSOMAL-PROTEIN-ALANINE ACETYLTRANSFERASE"/>
    <property type="match status" value="1"/>
</dbReference>
<feature type="domain" description="N-acetyltransferase" evidence="1">
    <location>
        <begin position="16"/>
        <end position="179"/>
    </location>
</feature>
<proteinExistence type="predicted"/>
<dbReference type="Proteomes" id="UP000502421">
    <property type="component" value="Chromosome"/>
</dbReference>
<dbReference type="EMBL" id="CP051205">
    <property type="protein sequence ID" value="QJB35414.1"/>
    <property type="molecule type" value="Genomic_DNA"/>
</dbReference>
<dbReference type="InterPro" id="IPR051531">
    <property type="entry name" value="N-acetyltransferase"/>
</dbReference>
<dbReference type="EMBL" id="CP051204">
    <property type="protein sequence ID" value="QJB41950.1"/>
    <property type="molecule type" value="Genomic_DNA"/>
</dbReference>
<reference evidence="4 5" key="1">
    <citation type="submission" date="2020-04" db="EMBL/GenBank/DDBJ databases">
        <authorList>
            <person name="Kittiwongwattana C."/>
        </authorList>
    </citation>
    <scope>NUCLEOTIDE SEQUENCE [LARGE SCALE GENOMIC DNA]</scope>
    <source>
        <strain evidence="3 5">1303</strain>
        <strain evidence="4">1310</strain>
    </source>
</reference>
<dbReference type="Pfam" id="PF13302">
    <property type="entry name" value="Acetyltransf_3"/>
    <property type="match status" value="1"/>
</dbReference>
<evidence type="ECO:0000313" key="2">
    <source>
        <dbReference type="EMBL" id="QJB35414.1"/>
    </source>
</evidence>
<evidence type="ECO:0000313" key="5">
    <source>
        <dbReference type="Proteomes" id="UP000503144"/>
    </source>
</evidence>
<dbReference type="Proteomes" id="UP000503144">
    <property type="component" value="Chromosome"/>
</dbReference>
<evidence type="ECO:0000259" key="1">
    <source>
        <dbReference type="PROSITE" id="PS51186"/>
    </source>
</evidence>
<gene>
    <name evidence="3" type="ORF">HF324_30540</name>
    <name evidence="2" type="ORF">HF329_30555</name>
</gene>
<dbReference type="SUPFAM" id="SSF55729">
    <property type="entry name" value="Acyl-CoA N-acyltransferases (Nat)"/>
    <property type="match status" value="1"/>
</dbReference>
<accession>A0AAE6ZMD3</accession>
<dbReference type="RefSeq" id="WP_168810454.1">
    <property type="nucleotide sequence ID" value="NZ_CP051204.2"/>
</dbReference>
<dbReference type="InterPro" id="IPR000182">
    <property type="entry name" value="GNAT_dom"/>
</dbReference>
<sequence>MHPLPNIFPILHTDRLDLVELQPWHAADLLDLFSDQRVTQYYHVMPLKTELDAERVISYFHQRFRDQLGIRWGITLRGQSKLIGTIGFNSFPQLHRGVIVYALAHAYWGQGYMTEAILELVRYGFRELELSRMEAEVMPANISSERVLIKNGFRQEGTLKKWMEWEGRLFDINMWALVRES</sequence>
<reference evidence="2" key="2">
    <citation type="submission" date="2020-09" db="EMBL/GenBank/DDBJ databases">
        <authorList>
            <person name="Kittiwongwattana C."/>
        </authorList>
    </citation>
    <scope>NUCLEOTIDE SEQUENCE</scope>
    <source>
        <strain evidence="2">1310</strain>
    </source>
</reference>
<dbReference type="PANTHER" id="PTHR43792">
    <property type="entry name" value="GNAT FAMILY, PUTATIVE (AFU_ORTHOLOGUE AFUA_3G00765)-RELATED-RELATED"/>
    <property type="match status" value="1"/>
</dbReference>
<dbReference type="KEGG" id="coy:HF329_30555"/>
<dbReference type="GO" id="GO:0008999">
    <property type="term" value="F:protein-N-terminal-alanine acetyltransferase activity"/>
    <property type="evidence" value="ECO:0007669"/>
    <property type="project" value="TreeGrafter"/>
</dbReference>
<protein>
    <submittedName>
        <fullName evidence="2">GNAT family N-acetyltransferase</fullName>
    </submittedName>
</protein>
<keyword evidence="5" id="KW-1185">Reference proteome</keyword>
<dbReference type="PROSITE" id="PS51186">
    <property type="entry name" value="GNAT"/>
    <property type="match status" value="1"/>
</dbReference>
<dbReference type="AlphaFoldDB" id="A0AAE6ZMD3"/>
<dbReference type="Gene3D" id="3.40.630.30">
    <property type="match status" value="1"/>
</dbReference>
<evidence type="ECO:0000313" key="4">
    <source>
        <dbReference type="Proteomes" id="UP000502421"/>
    </source>
</evidence>
<organism evidence="2 4">
    <name type="scientific">Chitinophaga oryzae</name>
    <dbReference type="NCBI Taxonomy" id="2725414"/>
    <lineage>
        <taxon>Bacteria</taxon>
        <taxon>Pseudomonadati</taxon>
        <taxon>Bacteroidota</taxon>
        <taxon>Chitinophagia</taxon>
        <taxon>Chitinophagales</taxon>
        <taxon>Chitinophagaceae</taxon>
        <taxon>Chitinophaga</taxon>
    </lineage>
</organism>